<name>A0A2T7EDV0_9POAL</name>
<keyword evidence="2" id="KW-1185">Reference proteome</keyword>
<organism evidence="1 2">
    <name type="scientific">Panicum hallii var. hallii</name>
    <dbReference type="NCBI Taxonomy" id="1504633"/>
    <lineage>
        <taxon>Eukaryota</taxon>
        <taxon>Viridiplantae</taxon>
        <taxon>Streptophyta</taxon>
        <taxon>Embryophyta</taxon>
        <taxon>Tracheophyta</taxon>
        <taxon>Spermatophyta</taxon>
        <taxon>Magnoliopsida</taxon>
        <taxon>Liliopsida</taxon>
        <taxon>Poales</taxon>
        <taxon>Poaceae</taxon>
        <taxon>PACMAD clade</taxon>
        <taxon>Panicoideae</taxon>
        <taxon>Panicodae</taxon>
        <taxon>Paniceae</taxon>
        <taxon>Panicinae</taxon>
        <taxon>Panicum</taxon>
        <taxon>Panicum sect. Panicum</taxon>
    </lineage>
</organism>
<protein>
    <submittedName>
        <fullName evidence="1">Uncharacterized protein</fullName>
    </submittedName>
</protein>
<dbReference type="Proteomes" id="UP000244336">
    <property type="component" value="Chromosome 3"/>
</dbReference>
<dbReference type="AlphaFoldDB" id="A0A2T7EDV0"/>
<dbReference type="Gramene" id="PUZ66006">
    <property type="protein sequence ID" value="PUZ66006"/>
    <property type="gene ID" value="GQ55_3G271500"/>
</dbReference>
<proteinExistence type="predicted"/>
<reference evidence="1 2" key="1">
    <citation type="submission" date="2018-04" db="EMBL/GenBank/DDBJ databases">
        <title>WGS assembly of Panicum hallii var. hallii HAL2.</title>
        <authorList>
            <person name="Lovell J."/>
            <person name="Jenkins J."/>
            <person name="Lowry D."/>
            <person name="Mamidi S."/>
            <person name="Sreedasyam A."/>
            <person name="Weng X."/>
            <person name="Barry K."/>
            <person name="Bonette J."/>
            <person name="Campitelli B."/>
            <person name="Daum C."/>
            <person name="Gordon S."/>
            <person name="Gould B."/>
            <person name="Lipzen A."/>
            <person name="MacQueen A."/>
            <person name="Palacio-Mejia J."/>
            <person name="Plott C."/>
            <person name="Shakirov E."/>
            <person name="Shu S."/>
            <person name="Yoshinaga Y."/>
            <person name="Zane M."/>
            <person name="Rokhsar D."/>
            <person name="Grimwood J."/>
            <person name="Schmutz J."/>
            <person name="Juenger T."/>
        </authorList>
    </citation>
    <scope>NUCLEOTIDE SEQUENCE [LARGE SCALE GENOMIC DNA]</scope>
    <source>
        <strain evidence="2">cv. HAL2</strain>
    </source>
</reference>
<accession>A0A2T7EDV0</accession>
<gene>
    <name evidence="1" type="ORF">GQ55_3G271500</name>
</gene>
<evidence type="ECO:0000313" key="2">
    <source>
        <dbReference type="Proteomes" id="UP000244336"/>
    </source>
</evidence>
<evidence type="ECO:0000313" key="1">
    <source>
        <dbReference type="EMBL" id="PUZ66006.1"/>
    </source>
</evidence>
<sequence length="116" mass="13323">MIYKISRTGTNMNNGNPVEPRERTAYLRRSSRSECTDVLLLTRFPVMVLVYCRGRKRDSASDSNVTAMPCFVNQTENDFLDPQTQAGISVTSHDLLREEQSHRLSFRLLYAKQCFA</sequence>
<dbReference type="EMBL" id="CM009751">
    <property type="protein sequence ID" value="PUZ66006.1"/>
    <property type="molecule type" value="Genomic_DNA"/>
</dbReference>